<dbReference type="CDD" id="cd01948">
    <property type="entry name" value="EAL"/>
    <property type="match status" value="1"/>
</dbReference>
<dbReference type="GO" id="GO:0071111">
    <property type="term" value="F:cyclic-guanylate-specific phosphodiesterase activity"/>
    <property type="evidence" value="ECO:0007669"/>
    <property type="project" value="InterPro"/>
</dbReference>
<comment type="caution">
    <text evidence="3">The sequence shown here is derived from an EMBL/GenBank/DDBJ whole genome shotgun (WGS) entry which is preliminary data.</text>
</comment>
<reference evidence="3" key="1">
    <citation type="submission" date="2021-01" db="EMBL/GenBank/DDBJ databases">
        <title>Rhizobium sp. strain KVB221 16S ribosomal RNA gene Genome sequencing and assembly.</title>
        <authorList>
            <person name="Kang M."/>
        </authorList>
    </citation>
    <scope>NUCLEOTIDE SEQUENCE</scope>
    <source>
        <strain evidence="3">KVB221</strain>
    </source>
</reference>
<feature type="compositionally biased region" description="Basic and acidic residues" evidence="1">
    <location>
        <begin position="268"/>
        <end position="285"/>
    </location>
</feature>
<dbReference type="PANTHER" id="PTHR33121">
    <property type="entry name" value="CYCLIC DI-GMP PHOSPHODIESTERASE PDEF"/>
    <property type="match status" value="1"/>
</dbReference>
<sequence>MAGNSIFSNLRLEDDGSWTAVYGAFTLQSALQPIFSQDAEGYLEVQAFEGLIRPSRGGEPVRPAQFFSEVARQDTAMIDSLCRTLHILNTGALKRSKAKLFVNFHPGLFVTDADIRREVEQIRVASHEAGMSAERIVCEITQKQNDSEDMLAHFVHDLRQRGFRIAIDEYGADESDTARLKLLKPDYVKFEADWVKDFLENSAGSALLRVMVRQFMEQGILAIFEGLEDLRQVEICHSLDVPLLQGYALARPQLAPTSFNDDFPEVDSTERTTLKSGSDLERYNPDVHLPRATAPTYAPVHRKATAFGKRTR</sequence>
<dbReference type="PANTHER" id="PTHR33121:SF76">
    <property type="entry name" value="SIGNALING PROTEIN"/>
    <property type="match status" value="1"/>
</dbReference>
<evidence type="ECO:0000313" key="4">
    <source>
        <dbReference type="Proteomes" id="UP000633219"/>
    </source>
</evidence>
<feature type="region of interest" description="Disordered" evidence="1">
    <location>
        <begin position="260"/>
        <end position="285"/>
    </location>
</feature>
<dbReference type="Gene3D" id="3.20.20.450">
    <property type="entry name" value="EAL domain"/>
    <property type="match status" value="1"/>
</dbReference>
<dbReference type="InterPro" id="IPR001633">
    <property type="entry name" value="EAL_dom"/>
</dbReference>
<evidence type="ECO:0000259" key="2">
    <source>
        <dbReference type="PROSITE" id="PS50883"/>
    </source>
</evidence>
<evidence type="ECO:0000256" key="1">
    <source>
        <dbReference type="SAM" id="MobiDB-lite"/>
    </source>
</evidence>
<protein>
    <submittedName>
        <fullName evidence="3">EAL domain-containing protein</fullName>
    </submittedName>
</protein>
<gene>
    <name evidence="3" type="ORF">JJB09_07880</name>
</gene>
<evidence type="ECO:0000313" key="3">
    <source>
        <dbReference type="EMBL" id="MBL0371943.1"/>
    </source>
</evidence>
<dbReference type="SUPFAM" id="SSF141868">
    <property type="entry name" value="EAL domain-like"/>
    <property type="match status" value="1"/>
</dbReference>
<keyword evidence="4" id="KW-1185">Reference proteome</keyword>
<feature type="domain" description="EAL" evidence="2">
    <location>
        <begin position="9"/>
        <end position="266"/>
    </location>
</feature>
<dbReference type="SMART" id="SM00052">
    <property type="entry name" value="EAL"/>
    <property type="match status" value="1"/>
</dbReference>
<proteinExistence type="predicted"/>
<dbReference type="AlphaFoldDB" id="A0A936YLW3"/>
<organism evidence="3 4">
    <name type="scientific">Rhizobium setariae</name>
    <dbReference type="NCBI Taxonomy" id="2801340"/>
    <lineage>
        <taxon>Bacteria</taxon>
        <taxon>Pseudomonadati</taxon>
        <taxon>Pseudomonadota</taxon>
        <taxon>Alphaproteobacteria</taxon>
        <taxon>Hyphomicrobiales</taxon>
        <taxon>Rhizobiaceae</taxon>
        <taxon>Rhizobium/Agrobacterium group</taxon>
        <taxon>Rhizobium</taxon>
    </lineage>
</organism>
<dbReference type="Pfam" id="PF00563">
    <property type="entry name" value="EAL"/>
    <property type="match status" value="1"/>
</dbReference>
<dbReference type="InterPro" id="IPR035919">
    <property type="entry name" value="EAL_sf"/>
</dbReference>
<accession>A0A936YLW3</accession>
<dbReference type="RefSeq" id="WP_201655728.1">
    <property type="nucleotide sequence ID" value="NZ_JAEQNC010000004.1"/>
</dbReference>
<dbReference type="EMBL" id="JAEQNC010000004">
    <property type="protein sequence ID" value="MBL0371943.1"/>
    <property type="molecule type" value="Genomic_DNA"/>
</dbReference>
<dbReference type="Proteomes" id="UP000633219">
    <property type="component" value="Unassembled WGS sequence"/>
</dbReference>
<dbReference type="InterPro" id="IPR050706">
    <property type="entry name" value="Cyclic-di-GMP_PDE-like"/>
</dbReference>
<dbReference type="PROSITE" id="PS50883">
    <property type="entry name" value="EAL"/>
    <property type="match status" value="1"/>
</dbReference>
<name>A0A936YLW3_9HYPH</name>